<gene>
    <name evidence="2" type="ORF">SAMN05444352_12220</name>
</gene>
<dbReference type="Proteomes" id="UP000198407">
    <property type="component" value="Unassembled WGS sequence"/>
</dbReference>
<feature type="signal peptide" evidence="1">
    <location>
        <begin position="1"/>
        <end position="21"/>
    </location>
</feature>
<accession>A0A239JG80</accession>
<keyword evidence="3" id="KW-1185">Reference proteome</keyword>
<dbReference type="RefSeq" id="WP_042129718.1">
    <property type="nucleotide sequence ID" value="NZ_FZOL01000022.1"/>
</dbReference>
<evidence type="ECO:0000313" key="3">
    <source>
        <dbReference type="Proteomes" id="UP000198407"/>
    </source>
</evidence>
<name>A0A239JG80_9PSED</name>
<evidence type="ECO:0000256" key="1">
    <source>
        <dbReference type="SAM" id="SignalP"/>
    </source>
</evidence>
<evidence type="ECO:0000313" key="2">
    <source>
        <dbReference type="EMBL" id="SNT04428.1"/>
    </source>
</evidence>
<dbReference type="EMBL" id="FZOL01000022">
    <property type="protein sequence ID" value="SNT04428.1"/>
    <property type="molecule type" value="Genomic_DNA"/>
</dbReference>
<keyword evidence="1" id="KW-0732">Signal</keyword>
<dbReference type="AlphaFoldDB" id="A0A239JG80"/>
<reference evidence="3" key="1">
    <citation type="submission" date="2017-06" db="EMBL/GenBank/DDBJ databases">
        <authorList>
            <person name="Varghese N."/>
            <person name="Submissions S."/>
        </authorList>
    </citation>
    <scope>NUCLEOTIDE SEQUENCE [LARGE SCALE GENOMIC DNA]</scope>
    <source>
        <strain evidence="3">DSM 22348</strain>
    </source>
</reference>
<sequence length="85" mass="9107">MKATLITALLLGILGAHLAFATLDASRAPDGILPDDLLDKQNCRYFEQQCRRKGGQDCTNRCGTIAAGKRVAWPDLANPPVLAGK</sequence>
<organism evidence="2 3">
    <name type="scientific">Pseudomonas japonica</name>
    <dbReference type="NCBI Taxonomy" id="256466"/>
    <lineage>
        <taxon>Bacteria</taxon>
        <taxon>Pseudomonadati</taxon>
        <taxon>Pseudomonadota</taxon>
        <taxon>Gammaproteobacteria</taxon>
        <taxon>Pseudomonadales</taxon>
        <taxon>Pseudomonadaceae</taxon>
        <taxon>Pseudomonas</taxon>
    </lineage>
</organism>
<proteinExistence type="predicted"/>
<protein>
    <submittedName>
        <fullName evidence="2">Uncharacterized protein</fullName>
    </submittedName>
</protein>
<feature type="chain" id="PRO_5011305049" evidence="1">
    <location>
        <begin position="22"/>
        <end position="85"/>
    </location>
</feature>